<dbReference type="Proteomes" id="UP001316087">
    <property type="component" value="Unassembled WGS sequence"/>
</dbReference>
<dbReference type="Gene3D" id="1.10.10.10">
    <property type="entry name" value="Winged helix-like DNA-binding domain superfamily/Winged helix DNA-binding domain"/>
    <property type="match status" value="1"/>
</dbReference>
<protein>
    <submittedName>
        <fullName evidence="8">RNA polymerase sigma factor</fullName>
    </submittedName>
</protein>
<evidence type="ECO:0000256" key="3">
    <source>
        <dbReference type="ARBA" id="ARBA00023082"/>
    </source>
</evidence>
<evidence type="ECO:0000313" key="8">
    <source>
        <dbReference type="EMBL" id="MCH7322006.1"/>
    </source>
</evidence>
<dbReference type="InterPro" id="IPR036388">
    <property type="entry name" value="WH-like_DNA-bd_sf"/>
</dbReference>
<feature type="domain" description="RNA polymerase sigma-70 region 2" evidence="6">
    <location>
        <begin position="8"/>
        <end position="73"/>
    </location>
</feature>
<accession>A0ABS9UCD8</accession>
<keyword evidence="4" id="KW-0238">DNA-binding</keyword>
<evidence type="ECO:0000259" key="6">
    <source>
        <dbReference type="Pfam" id="PF04542"/>
    </source>
</evidence>
<dbReference type="Gene3D" id="1.10.1740.10">
    <property type="match status" value="1"/>
</dbReference>
<keyword evidence="9" id="KW-1185">Reference proteome</keyword>
<dbReference type="InterPro" id="IPR013325">
    <property type="entry name" value="RNA_pol_sigma_r2"/>
</dbReference>
<dbReference type="RefSeq" id="WP_241369053.1">
    <property type="nucleotide sequence ID" value="NZ_JAKZFC010000002.1"/>
</dbReference>
<dbReference type="SUPFAM" id="SSF88946">
    <property type="entry name" value="Sigma2 domain of RNA polymerase sigma factors"/>
    <property type="match status" value="1"/>
</dbReference>
<dbReference type="Pfam" id="PF04542">
    <property type="entry name" value="Sigma70_r2"/>
    <property type="match status" value="1"/>
</dbReference>
<organism evidence="8 9">
    <name type="scientific">Solibacillus palustris</name>
    <dbReference type="NCBI Taxonomy" id="2908203"/>
    <lineage>
        <taxon>Bacteria</taxon>
        <taxon>Bacillati</taxon>
        <taxon>Bacillota</taxon>
        <taxon>Bacilli</taxon>
        <taxon>Bacillales</taxon>
        <taxon>Caryophanaceae</taxon>
        <taxon>Solibacillus</taxon>
    </lineage>
</organism>
<keyword evidence="3" id="KW-0731">Sigma factor</keyword>
<evidence type="ECO:0000256" key="1">
    <source>
        <dbReference type="ARBA" id="ARBA00010641"/>
    </source>
</evidence>
<gene>
    <name evidence="8" type="ORF">LZ480_08880</name>
</gene>
<dbReference type="NCBIfam" id="TIGR02937">
    <property type="entry name" value="sigma70-ECF"/>
    <property type="match status" value="1"/>
</dbReference>
<proteinExistence type="inferred from homology"/>
<keyword evidence="5" id="KW-0804">Transcription</keyword>
<name>A0ABS9UCD8_9BACL</name>
<evidence type="ECO:0000256" key="4">
    <source>
        <dbReference type="ARBA" id="ARBA00023125"/>
    </source>
</evidence>
<comment type="similarity">
    <text evidence="1">Belongs to the sigma-70 factor family. ECF subfamily.</text>
</comment>
<evidence type="ECO:0000256" key="5">
    <source>
        <dbReference type="ARBA" id="ARBA00023163"/>
    </source>
</evidence>
<comment type="caution">
    <text evidence="8">The sequence shown here is derived from an EMBL/GenBank/DDBJ whole genome shotgun (WGS) entry which is preliminary data.</text>
</comment>
<keyword evidence="2" id="KW-0805">Transcription regulation</keyword>
<dbReference type="InterPro" id="IPR039425">
    <property type="entry name" value="RNA_pol_sigma-70-like"/>
</dbReference>
<dbReference type="SUPFAM" id="SSF88659">
    <property type="entry name" value="Sigma3 and sigma4 domains of RNA polymerase sigma factors"/>
    <property type="match status" value="1"/>
</dbReference>
<dbReference type="InterPro" id="IPR007627">
    <property type="entry name" value="RNA_pol_sigma70_r2"/>
</dbReference>
<reference evidence="8 9" key="1">
    <citation type="submission" date="2022-03" db="EMBL/GenBank/DDBJ databases">
        <authorList>
            <person name="Jo J.-H."/>
            <person name="Im W.-T."/>
        </authorList>
    </citation>
    <scope>NUCLEOTIDE SEQUENCE [LARGE SCALE GENOMIC DNA]</scope>
    <source>
        <strain evidence="8 9">MA9</strain>
    </source>
</reference>
<evidence type="ECO:0000256" key="2">
    <source>
        <dbReference type="ARBA" id="ARBA00023015"/>
    </source>
</evidence>
<dbReference type="InterPro" id="IPR013324">
    <property type="entry name" value="RNA_pol_sigma_r3/r4-like"/>
</dbReference>
<evidence type="ECO:0000313" key="9">
    <source>
        <dbReference type="Proteomes" id="UP001316087"/>
    </source>
</evidence>
<feature type="domain" description="RNA polymerase sigma factor 70 region 4 type 2" evidence="7">
    <location>
        <begin position="104"/>
        <end position="156"/>
    </location>
</feature>
<sequence>MFDLEQDYARYHDNIYRFIYFLTLDAVLAEDLMQETFIRAFNGRQSFRQQSNTLTWLRTIARNLVYDDMKRKKLIRFITFQKQHQPLQLALTPEQLLHTKEEIQWLYEGIAKLKFEYRAAIVLRKIEELSIKETAEILGWNEAKVRNNTERGMKELQKRMRGERDG</sequence>
<dbReference type="Pfam" id="PF08281">
    <property type="entry name" value="Sigma70_r4_2"/>
    <property type="match status" value="1"/>
</dbReference>
<dbReference type="PANTHER" id="PTHR43133">
    <property type="entry name" value="RNA POLYMERASE ECF-TYPE SIGMA FACTO"/>
    <property type="match status" value="1"/>
</dbReference>
<dbReference type="InterPro" id="IPR014284">
    <property type="entry name" value="RNA_pol_sigma-70_dom"/>
</dbReference>
<dbReference type="PANTHER" id="PTHR43133:SF8">
    <property type="entry name" value="RNA POLYMERASE SIGMA FACTOR HI_1459-RELATED"/>
    <property type="match status" value="1"/>
</dbReference>
<dbReference type="EMBL" id="JAKZFC010000002">
    <property type="protein sequence ID" value="MCH7322006.1"/>
    <property type="molecule type" value="Genomic_DNA"/>
</dbReference>
<dbReference type="InterPro" id="IPR013249">
    <property type="entry name" value="RNA_pol_sigma70_r4_t2"/>
</dbReference>
<evidence type="ECO:0000259" key="7">
    <source>
        <dbReference type="Pfam" id="PF08281"/>
    </source>
</evidence>